<dbReference type="InterPro" id="IPR006594">
    <property type="entry name" value="LisH"/>
</dbReference>
<dbReference type="GO" id="GO:0043161">
    <property type="term" value="P:proteasome-mediated ubiquitin-dependent protein catabolic process"/>
    <property type="evidence" value="ECO:0007669"/>
    <property type="project" value="InterPro"/>
</dbReference>
<dbReference type="GO" id="GO:0061630">
    <property type="term" value="F:ubiquitin protein ligase activity"/>
    <property type="evidence" value="ECO:0007669"/>
    <property type="project" value="InterPro"/>
</dbReference>
<dbReference type="OrthoDB" id="1933281at2759"/>
<keyword evidence="2" id="KW-0963">Cytoplasm</keyword>
<feature type="domain" description="CTLH" evidence="7">
    <location>
        <begin position="149"/>
        <end position="206"/>
    </location>
</feature>
<dbReference type="PANTHER" id="PTHR12170">
    <property type="entry name" value="MACROPHAGE ERYTHROBLAST ATTACHER-RELATED"/>
    <property type="match status" value="1"/>
</dbReference>
<dbReference type="InterPro" id="IPR045098">
    <property type="entry name" value="Fyv10_fam"/>
</dbReference>
<feature type="domain" description="RING-Gid-type" evidence="8">
    <location>
        <begin position="328"/>
        <end position="371"/>
    </location>
</feature>
<dbReference type="Proteomes" id="UP000593562">
    <property type="component" value="Unassembled WGS sequence"/>
</dbReference>
<dbReference type="PROSITE" id="PS50897">
    <property type="entry name" value="CTLH"/>
    <property type="match status" value="1"/>
</dbReference>
<evidence type="ECO:0000256" key="3">
    <source>
        <dbReference type="ARBA" id="ARBA00022723"/>
    </source>
</evidence>
<evidence type="ECO:0000256" key="5">
    <source>
        <dbReference type="ARBA" id="ARBA00022833"/>
    </source>
</evidence>
<dbReference type="InterPro" id="IPR037683">
    <property type="entry name" value="Rmd5_dRing"/>
</dbReference>
<dbReference type="GO" id="GO:0008270">
    <property type="term" value="F:zinc ion binding"/>
    <property type="evidence" value="ECO:0007669"/>
    <property type="project" value="UniProtKB-KW"/>
</dbReference>
<dbReference type="InterPro" id="IPR006595">
    <property type="entry name" value="CTLH_C"/>
</dbReference>
<comment type="subcellular location">
    <subcellularLocation>
        <location evidence="1">Cytoplasm</location>
    </subcellularLocation>
</comment>
<evidence type="ECO:0000259" key="7">
    <source>
        <dbReference type="PROSITE" id="PS50897"/>
    </source>
</evidence>
<dbReference type="GO" id="GO:0034657">
    <property type="term" value="C:GID complex"/>
    <property type="evidence" value="ECO:0007669"/>
    <property type="project" value="TreeGrafter"/>
</dbReference>
<feature type="zinc finger region" description="RING-Gid-type" evidence="6">
    <location>
        <begin position="328"/>
        <end position="371"/>
    </location>
</feature>
<protein>
    <submittedName>
        <fullName evidence="9">Protein RMD5 A</fullName>
    </submittedName>
</protein>
<dbReference type="InterPro" id="IPR013083">
    <property type="entry name" value="Znf_RING/FYVE/PHD"/>
</dbReference>
<dbReference type="FunFam" id="3.30.40.10:FF:000143">
    <property type="entry name" value="Regulator of gluconeogenesis Rmd5"/>
    <property type="match status" value="1"/>
</dbReference>
<dbReference type="InterPro" id="IPR027370">
    <property type="entry name" value="Znf-RING_euk"/>
</dbReference>
<name>A0A7J7CGS9_TRIWF</name>
<dbReference type="InterPro" id="IPR044063">
    <property type="entry name" value="ZF_RING_GID"/>
</dbReference>
<evidence type="ECO:0000256" key="2">
    <source>
        <dbReference type="ARBA" id="ARBA00022490"/>
    </source>
</evidence>
<dbReference type="InterPro" id="IPR013144">
    <property type="entry name" value="CRA_dom"/>
</dbReference>
<dbReference type="PROSITE" id="PS51867">
    <property type="entry name" value="ZF_RING_GID"/>
    <property type="match status" value="1"/>
</dbReference>
<dbReference type="InterPro" id="IPR024964">
    <property type="entry name" value="CTLH/CRA"/>
</dbReference>
<dbReference type="Gene3D" id="3.30.40.10">
    <property type="entry name" value="Zinc/RING finger domain, C3HC4 (zinc finger)"/>
    <property type="match status" value="1"/>
</dbReference>
<evidence type="ECO:0000259" key="8">
    <source>
        <dbReference type="PROSITE" id="PS51867"/>
    </source>
</evidence>
<evidence type="ECO:0000256" key="6">
    <source>
        <dbReference type="PROSITE-ProRule" id="PRU01215"/>
    </source>
</evidence>
<accession>A0A7J7CGS9</accession>
<dbReference type="GO" id="GO:0005737">
    <property type="term" value="C:cytoplasm"/>
    <property type="evidence" value="ECO:0007669"/>
    <property type="project" value="UniProtKB-SubCell"/>
</dbReference>
<organism evidence="9 10">
    <name type="scientific">Tripterygium wilfordii</name>
    <name type="common">Thunder God vine</name>
    <dbReference type="NCBI Taxonomy" id="458696"/>
    <lineage>
        <taxon>Eukaryota</taxon>
        <taxon>Viridiplantae</taxon>
        <taxon>Streptophyta</taxon>
        <taxon>Embryophyta</taxon>
        <taxon>Tracheophyta</taxon>
        <taxon>Spermatophyta</taxon>
        <taxon>Magnoliopsida</taxon>
        <taxon>eudicotyledons</taxon>
        <taxon>Gunneridae</taxon>
        <taxon>Pentapetalae</taxon>
        <taxon>rosids</taxon>
        <taxon>fabids</taxon>
        <taxon>Celastrales</taxon>
        <taxon>Celastraceae</taxon>
        <taxon>Tripterygium</taxon>
    </lineage>
</organism>
<keyword evidence="10" id="KW-1185">Reference proteome</keyword>
<dbReference type="CDD" id="cd16652">
    <property type="entry name" value="dRING_Rmd5p-like"/>
    <property type="match status" value="1"/>
</dbReference>
<evidence type="ECO:0000313" key="10">
    <source>
        <dbReference type="Proteomes" id="UP000593562"/>
    </source>
</evidence>
<dbReference type="Pfam" id="PF13445">
    <property type="entry name" value="zf-RING_UBOX"/>
    <property type="match status" value="1"/>
</dbReference>
<proteinExistence type="predicted"/>
<evidence type="ECO:0000256" key="1">
    <source>
        <dbReference type="ARBA" id="ARBA00004496"/>
    </source>
</evidence>
<evidence type="ECO:0000256" key="4">
    <source>
        <dbReference type="ARBA" id="ARBA00022771"/>
    </source>
</evidence>
<keyword evidence="3" id="KW-0479">Metal-binding</keyword>
<dbReference type="AlphaFoldDB" id="A0A7J7CGS9"/>
<dbReference type="GO" id="GO:0005634">
    <property type="term" value="C:nucleus"/>
    <property type="evidence" value="ECO:0007669"/>
    <property type="project" value="TreeGrafter"/>
</dbReference>
<keyword evidence="5" id="KW-0862">Zinc</keyword>
<dbReference type="InParanoid" id="A0A7J7CGS9"/>
<keyword evidence="4 6" id="KW-0863">Zinc-finger</keyword>
<dbReference type="SUPFAM" id="SSF57850">
    <property type="entry name" value="RING/U-box"/>
    <property type="match status" value="1"/>
</dbReference>
<dbReference type="SMART" id="SM00668">
    <property type="entry name" value="CTLH"/>
    <property type="match status" value="1"/>
</dbReference>
<dbReference type="EMBL" id="JAAARO010000017">
    <property type="protein sequence ID" value="KAF5733262.1"/>
    <property type="molecule type" value="Genomic_DNA"/>
</dbReference>
<gene>
    <name evidence="9" type="ORF">HS088_TW17G00804</name>
</gene>
<dbReference type="PROSITE" id="PS50896">
    <property type="entry name" value="LISH"/>
    <property type="match status" value="1"/>
</dbReference>
<comment type="caution">
    <text evidence="9">The sequence shown here is derived from an EMBL/GenBank/DDBJ whole genome shotgun (WGS) entry which is preliminary data.</text>
</comment>
<reference evidence="9 10" key="1">
    <citation type="journal article" date="2020" name="Nat. Commun.">
        <title>Genome of Tripterygium wilfordii and identification of cytochrome P450 involved in triptolide biosynthesis.</title>
        <authorList>
            <person name="Tu L."/>
            <person name="Su P."/>
            <person name="Zhang Z."/>
            <person name="Gao L."/>
            <person name="Wang J."/>
            <person name="Hu T."/>
            <person name="Zhou J."/>
            <person name="Zhang Y."/>
            <person name="Zhao Y."/>
            <person name="Liu Y."/>
            <person name="Song Y."/>
            <person name="Tong Y."/>
            <person name="Lu Y."/>
            <person name="Yang J."/>
            <person name="Xu C."/>
            <person name="Jia M."/>
            <person name="Peters R.J."/>
            <person name="Huang L."/>
            <person name="Gao W."/>
        </authorList>
    </citation>
    <scope>NUCLEOTIDE SEQUENCE [LARGE SCALE GENOMIC DNA]</scope>
    <source>
        <strain evidence="10">cv. XIE 37</strain>
        <tissue evidence="9">Leaf</tissue>
    </source>
</reference>
<dbReference type="PANTHER" id="PTHR12170:SF11">
    <property type="entry name" value="PROTEIN RMD5 HOMOLOG"/>
    <property type="match status" value="1"/>
</dbReference>
<dbReference type="Pfam" id="PF10607">
    <property type="entry name" value="CTLH"/>
    <property type="match status" value="1"/>
</dbReference>
<dbReference type="SMART" id="SM00757">
    <property type="entry name" value="CRA"/>
    <property type="match status" value="1"/>
</dbReference>
<sequence length="385" mass="43779">MELSSLKDAFDRAVKKQKLSSSKSQEVIDQVCSEIEQTLAKVHVINDSTPLLDQGSILTELKQKIEAIVPLNQLETFQKESNINLSKYSKLLDKLFNPDIAKGYRNVDSDIHSLNHIIANHLFRQGMFDIGDCFISEVGRPDFIALRSQFWEMYRILEALQVRNIEPALKWVSTNSEKLRQNDSKLELKLHKLKFVDILQSGSRTEALNYAKSYLAPLASLYMDDIQKLMAGILWAGRLDRSPYSEFTSSTHWEKLTEELTKEFCGLLGQSFESPLSVAMAAGFEGLPTLLKLANVMAAKRHEWQEMEQLPVPLELGSKLQFHSIFVCPVSREQCSDENPPMLMPCQHVLSKQSIMKLAKSNSRIFKCPYCPAEVSVEHCGLLYF</sequence>
<evidence type="ECO:0000313" key="9">
    <source>
        <dbReference type="EMBL" id="KAF5733262.1"/>
    </source>
</evidence>